<dbReference type="InterPro" id="IPR000847">
    <property type="entry name" value="LysR_HTH_N"/>
</dbReference>
<dbReference type="PROSITE" id="PS50931">
    <property type="entry name" value="HTH_LYSR"/>
    <property type="match status" value="1"/>
</dbReference>
<dbReference type="InterPro" id="IPR036388">
    <property type="entry name" value="WH-like_DNA-bd_sf"/>
</dbReference>
<dbReference type="SUPFAM" id="SSF53850">
    <property type="entry name" value="Periplasmic binding protein-like II"/>
    <property type="match status" value="1"/>
</dbReference>
<dbReference type="InterPro" id="IPR058163">
    <property type="entry name" value="LysR-type_TF_proteobact-type"/>
</dbReference>
<comment type="caution">
    <text evidence="6">The sequence shown here is derived from an EMBL/GenBank/DDBJ whole genome shotgun (WGS) entry which is preliminary data.</text>
</comment>
<dbReference type="Gene3D" id="1.10.10.10">
    <property type="entry name" value="Winged helix-like DNA-binding domain superfamily/Winged helix DNA-binding domain"/>
    <property type="match status" value="1"/>
</dbReference>
<dbReference type="Proteomes" id="UP000055019">
    <property type="component" value="Unassembled WGS sequence"/>
</dbReference>
<dbReference type="InterPro" id="IPR005119">
    <property type="entry name" value="LysR_subst-bd"/>
</dbReference>
<dbReference type="PANTHER" id="PTHR30537:SF5">
    <property type="entry name" value="HTH-TYPE TRANSCRIPTIONAL ACTIVATOR TTDR-RELATED"/>
    <property type="match status" value="1"/>
</dbReference>
<dbReference type="CDD" id="cd08422">
    <property type="entry name" value="PBP2_CrgA_like"/>
    <property type="match status" value="1"/>
</dbReference>
<evidence type="ECO:0000256" key="1">
    <source>
        <dbReference type="ARBA" id="ARBA00009437"/>
    </source>
</evidence>
<dbReference type="InterPro" id="IPR036390">
    <property type="entry name" value="WH_DNA-bd_sf"/>
</dbReference>
<dbReference type="Gene3D" id="3.40.190.290">
    <property type="match status" value="1"/>
</dbReference>
<organism evidence="6 7">
    <name type="scientific">Caballeronia arvi</name>
    <dbReference type="NCBI Taxonomy" id="1777135"/>
    <lineage>
        <taxon>Bacteria</taxon>
        <taxon>Pseudomonadati</taxon>
        <taxon>Pseudomonadota</taxon>
        <taxon>Betaproteobacteria</taxon>
        <taxon>Burkholderiales</taxon>
        <taxon>Burkholderiaceae</taxon>
        <taxon>Caballeronia</taxon>
    </lineage>
</organism>
<gene>
    <name evidence="6" type="ORF">AWB74_06413</name>
</gene>
<evidence type="ECO:0000313" key="7">
    <source>
        <dbReference type="Proteomes" id="UP000055019"/>
    </source>
</evidence>
<dbReference type="FunFam" id="1.10.10.10:FF:000001">
    <property type="entry name" value="LysR family transcriptional regulator"/>
    <property type="match status" value="1"/>
</dbReference>
<evidence type="ECO:0000313" key="6">
    <source>
        <dbReference type="EMBL" id="SAL82873.1"/>
    </source>
</evidence>
<keyword evidence="4" id="KW-0804">Transcription</keyword>
<sequence length="311" mass="33920">MFLPDVRTFLAVASAGSLSAAARQLNVVPMQVSRRIAALEEDLGVRLFHRTTRALTLTAEGEVFVAYARAMVDAEAAARAELSPSSGTASGVLRITAPSGFGQSVVLPMLPELLNANPDLRIDLDLSDRQVDIVGQGLDLALRIAPLEDSELVARKIAPNPRLICASPEYLKRYGRPATAAELDQHRCIKLDSVGRWPLVVDGKLIRRRIEGYITTSSVEAARTAAAQGLGLAMLSYWDVFRQLADDSLVRVQLDDAAMEELSVWAVIPSRRYVPNRVKVFLGALQKHLSDLAEKGDQRCRDQTPASRAPE</sequence>
<accession>A0A158KQ76</accession>
<dbReference type="OrthoDB" id="8885940at2"/>
<dbReference type="EMBL" id="FCOM02000044">
    <property type="protein sequence ID" value="SAL82873.1"/>
    <property type="molecule type" value="Genomic_DNA"/>
</dbReference>
<evidence type="ECO:0000256" key="2">
    <source>
        <dbReference type="ARBA" id="ARBA00023015"/>
    </source>
</evidence>
<dbReference type="RefSeq" id="WP_061150634.1">
    <property type="nucleotide sequence ID" value="NZ_FCOM02000044.1"/>
</dbReference>
<dbReference type="AlphaFoldDB" id="A0A158KQ76"/>
<reference evidence="6" key="1">
    <citation type="submission" date="2016-01" db="EMBL/GenBank/DDBJ databases">
        <authorList>
            <person name="Peeters C."/>
        </authorList>
    </citation>
    <scope>NUCLEOTIDE SEQUENCE [LARGE SCALE GENOMIC DNA]</scope>
    <source>
        <strain evidence="6">LMG 29317</strain>
    </source>
</reference>
<feature type="domain" description="HTH lysR-type" evidence="5">
    <location>
        <begin position="1"/>
        <end position="58"/>
    </location>
</feature>
<evidence type="ECO:0000256" key="3">
    <source>
        <dbReference type="ARBA" id="ARBA00023125"/>
    </source>
</evidence>
<comment type="similarity">
    <text evidence="1">Belongs to the LysR transcriptional regulatory family.</text>
</comment>
<dbReference type="Pfam" id="PF03466">
    <property type="entry name" value="LysR_substrate"/>
    <property type="match status" value="1"/>
</dbReference>
<dbReference type="GO" id="GO:0006351">
    <property type="term" value="P:DNA-templated transcription"/>
    <property type="evidence" value="ECO:0007669"/>
    <property type="project" value="TreeGrafter"/>
</dbReference>
<evidence type="ECO:0000256" key="4">
    <source>
        <dbReference type="ARBA" id="ARBA00023163"/>
    </source>
</evidence>
<dbReference type="GO" id="GO:0003700">
    <property type="term" value="F:DNA-binding transcription factor activity"/>
    <property type="evidence" value="ECO:0007669"/>
    <property type="project" value="InterPro"/>
</dbReference>
<protein>
    <submittedName>
        <fullName evidence="6">LysR family transcriptional regulator</fullName>
    </submittedName>
</protein>
<dbReference type="GO" id="GO:0043565">
    <property type="term" value="F:sequence-specific DNA binding"/>
    <property type="evidence" value="ECO:0007669"/>
    <property type="project" value="TreeGrafter"/>
</dbReference>
<keyword evidence="2" id="KW-0805">Transcription regulation</keyword>
<dbReference type="Pfam" id="PF00126">
    <property type="entry name" value="HTH_1"/>
    <property type="match status" value="1"/>
</dbReference>
<evidence type="ECO:0000259" key="5">
    <source>
        <dbReference type="PROSITE" id="PS50931"/>
    </source>
</evidence>
<keyword evidence="7" id="KW-1185">Reference proteome</keyword>
<proteinExistence type="inferred from homology"/>
<keyword evidence="3" id="KW-0238">DNA-binding</keyword>
<dbReference type="PANTHER" id="PTHR30537">
    <property type="entry name" value="HTH-TYPE TRANSCRIPTIONAL REGULATOR"/>
    <property type="match status" value="1"/>
</dbReference>
<dbReference type="SUPFAM" id="SSF46785">
    <property type="entry name" value="Winged helix' DNA-binding domain"/>
    <property type="match status" value="1"/>
</dbReference>
<name>A0A158KQ76_9BURK</name>